<feature type="region of interest" description="Disordered" evidence="1">
    <location>
        <begin position="317"/>
        <end position="337"/>
    </location>
</feature>
<dbReference type="EMBL" id="LAZR01013328">
    <property type="protein sequence ID" value="KKM22464.1"/>
    <property type="molecule type" value="Genomic_DNA"/>
</dbReference>
<evidence type="ECO:0000313" key="2">
    <source>
        <dbReference type="EMBL" id="KKM22464.1"/>
    </source>
</evidence>
<evidence type="ECO:0000256" key="1">
    <source>
        <dbReference type="SAM" id="MobiDB-lite"/>
    </source>
</evidence>
<sequence>MSDVARLRRRCADLERMARRASRSCVGEKAWDETLAEKVYGGAEPDADDWTEGDWHRRQLELQGFRRFYHGYIVAREQGGDGAAEFLRRKAYAEEPERAELSSGYVVKCYPLTMYRADRMAERMVLLRELTARCQQIYKLPPREACWQLYRMDRERLWQRCAMMYEASLPPGSLLELPIDAPAAARILAGAFSWLDGGNRWQREFWRTRWLAGRAYRRLDKALPTLCRWLGVPPWWTFAGTSEDEIVVVRTSLKANDERIMGLPPLRGAGPAVNWGWSGFIVIEAKQRGIPEEYLRNRSMAAMLTEASQLAEYQRAEMREMDRKRREQAAAAKVKKN</sequence>
<comment type="caution">
    <text evidence="2">The sequence shown here is derived from an EMBL/GenBank/DDBJ whole genome shotgun (WGS) entry which is preliminary data.</text>
</comment>
<proteinExistence type="predicted"/>
<name>A0A0F9IRA5_9ZZZZ</name>
<dbReference type="AlphaFoldDB" id="A0A0F9IRA5"/>
<organism evidence="2">
    <name type="scientific">marine sediment metagenome</name>
    <dbReference type="NCBI Taxonomy" id="412755"/>
    <lineage>
        <taxon>unclassified sequences</taxon>
        <taxon>metagenomes</taxon>
        <taxon>ecological metagenomes</taxon>
    </lineage>
</organism>
<gene>
    <name evidence="2" type="ORF">LCGC14_1625090</name>
</gene>
<protein>
    <submittedName>
        <fullName evidence="2">Uncharacterized protein</fullName>
    </submittedName>
</protein>
<reference evidence="2" key="1">
    <citation type="journal article" date="2015" name="Nature">
        <title>Complex archaea that bridge the gap between prokaryotes and eukaryotes.</title>
        <authorList>
            <person name="Spang A."/>
            <person name="Saw J.H."/>
            <person name="Jorgensen S.L."/>
            <person name="Zaremba-Niedzwiedzka K."/>
            <person name="Martijn J."/>
            <person name="Lind A.E."/>
            <person name="van Eijk R."/>
            <person name="Schleper C."/>
            <person name="Guy L."/>
            <person name="Ettema T.J."/>
        </authorList>
    </citation>
    <scope>NUCLEOTIDE SEQUENCE</scope>
</reference>
<feature type="compositionally biased region" description="Basic and acidic residues" evidence="1">
    <location>
        <begin position="317"/>
        <end position="328"/>
    </location>
</feature>
<accession>A0A0F9IRA5</accession>